<sequence>QLASVLVEIEMLCISKRLGMGQSVIKKAVERDDYMALLEEHNRLLGDETRAGQLPLKLNFDYGKNPDGSKRIAPLSLPEPPKIEGAG</sequence>
<evidence type="ECO:0000256" key="1">
    <source>
        <dbReference type="SAM" id="MobiDB-lite"/>
    </source>
</evidence>
<dbReference type="EMBL" id="BART01024669">
    <property type="protein sequence ID" value="GAG91721.1"/>
    <property type="molecule type" value="Genomic_DNA"/>
</dbReference>
<organism evidence="2">
    <name type="scientific">marine sediment metagenome</name>
    <dbReference type="NCBI Taxonomy" id="412755"/>
    <lineage>
        <taxon>unclassified sequences</taxon>
        <taxon>metagenomes</taxon>
        <taxon>ecological metagenomes</taxon>
    </lineage>
</organism>
<protein>
    <submittedName>
        <fullName evidence="2">Uncharacterized protein</fullName>
    </submittedName>
</protein>
<evidence type="ECO:0000313" key="2">
    <source>
        <dbReference type="EMBL" id="GAG91721.1"/>
    </source>
</evidence>
<feature type="non-terminal residue" evidence="2">
    <location>
        <position position="1"/>
    </location>
</feature>
<comment type="caution">
    <text evidence="2">The sequence shown here is derived from an EMBL/GenBank/DDBJ whole genome shotgun (WGS) entry which is preliminary data.</text>
</comment>
<reference evidence="2" key="1">
    <citation type="journal article" date="2014" name="Front. Microbiol.">
        <title>High frequency of phylogenetically diverse reductive dehalogenase-homologous genes in deep subseafloor sedimentary metagenomes.</title>
        <authorList>
            <person name="Kawai M."/>
            <person name="Futagami T."/>
            <person name="Toyoda A."/>
            <person name="Takaki Y."/>
            <person name="Nishi S."/>
            <person name="Hori S."/>
            <person name="Arai W."/>
            <person name="Tsubouchi T."/>
            <person name="Morono Y."/>
            <person name="Uchiyama I."/>
            <person name="Ito T."/>
            <person name="Fujiyama A."/>
            <person name="Inagaki F."/>
            <person name="Takami H."/>
        </authorList>
    </citation>
    <scope>NUCLEOTIDE SEQUENCE</scope>
    <source>
        <strain evidence="2">Expedition CK06-06</strain>
    </source>
</reference>
<gene>
    <name evidence="2" type="ORF">S01H4_44481</name>
</gene>
<accession>X1D5G5</accession>
<dbReference type="AlphaFoldDB" id="X1D5G5"/>
<proteinExistence type="predicted"/>
<name>X1D5G5_9ZZZZ</name>
<feature type="region of interest" description="Disordered" evidence="1">
    <location>
        <begin position="64"/>
        <end position="87"/>
    </location>
</feature>